<dbReference type="InterPro" id="IPR000653">
    <property type="entry name" value="DegT/StrS_aminotransferase"/>
</dbReference>
<sequence length="377" mass="43163">MRNIPYFIPDITEVEQEAIHKVLEHPSYNLVPQFEESFKKYIGIDHAISTNSGTSAFHLCLFAMDLKRGDKIICSVNCHPMFPQMIRHFDAEPIFVDIDEDTFMLSLQKCKEAIEANPSKKLRAIILSHTAGQACELEPFLELAKSHQLKIIEDATMALGLSYKGKRIGSNKEIYASIFSVVLDSPMPVAQAGFLATSDEELAKRAILLRYHGIVSEKVTSVRPQYLYDVVGLGNKYNLSMLDVALCASQLDRMDYIVTKRKSLAEFYHKELKSIPHISPPIVRNEHIYCHFIIKVEKNRDDFAKEMKNEGIETGLHFVPLHLLSYYKSKYKLKVNDFPIALKNYQQILSLPIYSAMKEEDLEYVIDTIKNIIRKRG</sequence>
<dbReference type="SUPFAM" id="SSF53383">
    <property type="entry name" value="PLP-dependent transferases"/>
    <property type="match status" value="1"/>
</dbReference>
<organism evidence="3 4">
    <name type="scientific">Helicobacter valdiviensis</name>
    <dbReference type="NCBI Taxonomy" id="1458358"/>
    <lineage>
        <taxon>Bacteria</taxon>
        <taxon>Pseudomonadati</taxon>
        <taxon>Campylobacterota</taxon>
        <taxon>Epsilonproteobacteria</taxon>
        <taxon>Campylobacterales</taxon>
        <taxon>Helicobacteraceae</taxon>
        <taxon>Helicobacter</taxon>
    </lineage>
</organism>
<evidence type="ECO:0000256" key="2">
    <source>
        <dbReference type="RuleBase" id="RU004508"/>
    </source>
</evidence>
<dbReference type="GO" id="GO:0008483">
    <property type="term" value="F:transaminase activity"/>
    <property type="evidence" value="ECO:0007669"/>
    <property type="project" value="UniProtKB-KW"/>
</dbReference>
<dbReference type="PANTHER" id="PTHR30244">
    <property type="entry name" value="TRANSAMINASE"/>
    <property type="match status" value="1"/>
</dbReference>
<dbReference type="Proteomes" id="UP000249746">
    <property type="component" value="Unassembled WGS sequence"/>
</dbReference>
<dbReference type="CDD" id="cd00616">
    <property type="entry name" value="AHBA_syn"/>
    <property type="match status" value="1"/>
</dbReference>
<comment type="caution">
    <text evidence="3">The sequence shown here is derived from an EMBL/GenBank/DDBJ whole genome shotgun (WGS) entry which is preliminary data.</text>
</comment>
<dbReference type="OrthoDB" id="5351682at2"/>
<dbReference type="InterPro" id="IPR015422">
    <property type="entry name" value="PyrdxlP-dep_Trfase_small"/>
</dbReference>
<dbReference type="PIRSF" id="PIRSF000390">
    <property type="entry name" value="PLP_StrS"/>
    <property type="match status" value="1"/>
</dbReference>
<dbReference type="InterPro" id="IPR015424">
    <property type="entry name" value="PyrdxlP-dep_Trfase"/>
</dbReference>
<evidence type="ECO:0000256" key="1">
    <source>
        <dbReference type="ARBA" id="ARBA00037999"/>
    </source>
</evidence>
<keyword evidence="3" id="KW-0032">Aminotransferase</keyword>
<evidence type="ECO:0000313" key="4">
    <source>
        <dbReference type="Proteomes" id="UP000249746"/>
    </source>
</evidence>
<dbReference type="Gene3D" id="3.90.1150.10">
    <property type="entry name" value="Aspartate Aminotransferase, domain 1"/>
    <property type="match status" value="1"/>
</dbReference>
<name>A0A2W6MSD5_9HELI</name>
<protein>
    <submittedName>
        <fullName evidence="3">Aminotransferase DegT</fullName>
    </submittedName>
</protein>
<accession>A0A2W6MSD5</accession>
<dbReference type="Pfam" id="PF01041">
    <property type="entry name" value="DegT_DnrJ_EryC1"/>
    <property type="match status" value="1"/>
</dbReference>
<dbReference type="GO" id="GO:0000271">
    <property type="term" value="P:polysaccharide biosynthetic process"/>
    <property type="evidence" value="ECO:0007669"/>
    <property type="project" value="TreeGrafter"/>
</dbReference>
<dbReference type="RefSeq" id="WP_111230484.1">
    <property type="nucleotide sequence ID" value="NZ_NBIU01000034.1"/>
</dbReference>
<dbReference type="InterPro" id="IPR015421">
    <property type="entry name" value="PyrdxlP-dep_Trfase_major"/>
</dbReference>
<gene>
    <name evidence="3" type="ORF">B6S12_09075</name>
</gene>
<dbReference type="PANTHER" id="PTHR30244:SF34">
    <property type="entry name" value="DTDP-4-AMINO-4,6-DIDEOXYGALACTOSE TRANSAMINASE"/>
    <property type="match status" value="1"/>
</dbReference>
<keyword evidence="4" id="KW-1185">Reference proteome</keyword>
<dbReference type="AlphaFoldDB" id="A0A2W6MSD5"/>
<proteinExistence type="inferred from homology"/>
<dbReference type="GO" id="GO:0030170">
    <property type="term" value="F:pyridoxal phosphate binding"/>
    <property type="evidence" value="ECO:0007669"/>
    <property type="project" value="TreeGrafter"/>
</dbReference>
<comment type="similarity">
    <text evidence="1 2">Belongs to the DegT/DnrJ/EryC1 family.</text>
</comment>
<keyword evidence="2" id="KW-0663">Pyridoxal phosphate</keyword>
<evidence type="ECO:0000313" key="3">
    <source>
        <dbReference type="EMBL" id="PZT47454.1"/>
    </source>
</evidence>
<reference evidence="3 4" key="1">
    <citation type="submission" date="2017-03" db="EMBL/GenBank/DDBJ databases">
        <title>Genomic and clinical evidence uncovers the enterohepatic species Helicobacter valdiviensis as a potential human intestinal pathogen.</title>
        <authorList>
            <person name="Fresia P."/>
            <person name="Jara R."/>
            <person name="Sierra R."/>
            <person name="Ferres I."/>
            <person name="Greif G."/>
            <person name="Iraola G."/>
            <person name="Collado L."/>
        </authorList>
    </citation>
    <scope>NUCLEOTIDE SEQUENCE [LARGE SCALE GENOMIC DNA]</scope>
    <source>
        <strain evidence="3 4">WBE14</strain>
    </source>
</reference>
<dbReference type="EMBL" id="NBIU01000034">
    <property type="protein sequence ID" value="PZT47454.1"/>
    <property type="molecule type" value="Genomic_DNA"/>
</dbReference>
<dbReference type="Gene3D" id="3.40.640.10">
    <property type="entry name" value="Type I PLP-dependent aspartate aminotransferase-like (Major domain)"/>
    <property type="match status" value="1"/>
</dbReference>
<keyword evidence="3" id="KW-0808">Transferase</keyword>